<dbReference type="InterPro" id="IPR000873">
    <property type="entry name" value="AMP-dep_synth/lig_dom"/>
</dbReference>
<evidence type="ECO:0000256" key="3">
    <source>
        <dbReference type="ARBA" id="ARBA00022450"/>
    </source>
</evidence>
<evidence type="ECO:0000256" key="6">
    <source>
        <dbReference type="ARBA" id="ARBA00022989"/>
    </source>
</evidence>
<keyword evidence="4" id="KW-0597">Phosphoprotein</keyword>
<evidence type="ECO:0000313" key="12">
    <source>
        <dbReference type="Proteomes" id="UP000053095"/>
    </source>
</evidence>
<evidence type="ECO:0000313" key="11">
    <source>
        <dbReference type="EMBL" id="GAM40009.1"/>
    </source>
</evidence>
<dbReference type="Gene3D" id="1.20.1250.20">
    <property type="entry name" value="MFS general substrate transporter like domains"/>
    <property type="match status" value="1"/>
</dbReference>
<dbReference type="Pfam" id="PF00501">
    <property type="entry name" value="AMP-binding"/>
    <property type="match status" value="1"/>
</dbReference>
<dbReference type="FunFam" id="1.20.1250.20:FF:000196">
    <property type="entry name" value="MFS toxin efflux pump (AflT)"/>
    <property type="match status" value="1"/>
</dbReference>
<evidence type="ECO:0000256" key="2">
    <source>
        <dbReference type="ARBA" id="ARBA00007520"/>
    </source>
</evidence>
<protein>
    <submittedName>
        <fullName evidence="11">Uncharacterized protein</fullName>
    </submittedName>
</protein>
<evidence type="ECO:0000259" key="9">
    <source>
        <dbReference type="PROSITE" id="PS50075"/>
    </source>
</evidence>
<dbReference type="PROSITE" id="PS50850">
    <property type="entry name" value="MFS"/>
    <property type="match status" value="1"/>
</dbReference>
<evidence type="ECO:0000256" key="1">
    <source>
        <dbReference type="ARBA" id="ARBA00004141"/>
    </source>
</evidence>
<feature type="transmembrane region" description="Helical" evidence="8">
    <location>
        <begin position="1334"/>
        <end position="1353"/>
    </location>
</feature>
<dbReference type="Pfam" id="PF07690">
    <property type="entry name" value="MFS_1"/>
    <property type="match status" value="1"/>
</dbReference>
<keyword evidence="12" id="KW-1185">Reference proteome</keyword>
<dbReference type="InterPro" id="IPR036259">
    <property type="entry name" value="MFS_trans_sf"/>
</dbReference>
<dbReference type="GO" id="GO:0022857">
    <property type="term" value="F:transmembrane transporter activity"/>
    <property type="evidence" value="ECO:0007669"/>
    <property type="project" value="InterPro"/>
</dbReference>
<feature type="transmembrane region" description="Helical" evidence="8">
    <location>
        <begin position="1262"/>
        <end position="1282"/>
    </location>
</feature>
<feature type="transmembrane region" description="Helical" evidence="8">
    <location>
        <begin position="1171"/>
        <end position="1190"/>
    </location>
</feature>
<feature type="transmembrane region" description="Helical" evidence="8">
    <location>
        <begin position="1436"/>
        <end position="1455"/>
    </location>
</feature>
<dbReference type="InterPro" id="IPR009081">
    <property type="entry name" value="PP-bd_ACP"/>
</dbReference>
<feature type="transmembrane region" description="Helical" evidence="8">
    <location>
        <begin position="1105"/>
        <end position="1129"/>
    </location>
</feature>
<feature type="domain" description="Major facilitator superfamily (MFS) profile" evidence="10">
    <location>
        <begin position="1107"/>
        <end position="1602"/>
    </location>
</feature>
<dbReference type="EMBL" id="DF933830">
    <property type="protein sequence ID" value="GAM40009.1"/>
    <property type="molecule type" value="Genomic_DNA"/>
</dbReference>
<dbReference type="PANTHER" id="PTHR23501">
    <property type="entry name" value="MAJOR FACILITATOR SUPERFAMILY"/>
    <property type="match status" value="1"/>
</dbReference>
<dbReference type="InterPro" id="IPR020846">
    <property type="entry name" value="MFS_dom"/>
</dbReference>
<keyword evidence="6 8" id="KW-1133">Transmembrane helix</keyword>
<dbReference type="Pfam" id="PF23562">
    <property type="entry name" value="AMP-binding_C_3"/>
    <property type="match status" value="1"/>
</dbReference>
<dbReference type="Pfam" id="PF07993">
    <property type="entry name" value="NAD_binding_4"/>
    <property type="match status" value="1"/>
</dbReference>
<dbReference type="InterPro" id="IPR036736">
    <property type="entry name" value="ACP-like_sf"/>
</dbReference>
<comment type="caution">
    <text evidence="11">The sequence shown here is derived from an EMBL/GenBank/DDBJ whole genome shotgun (WGS) entry which is preliminary data.</text>
</comment>
<reference evidence="12" key="1">
    <citation type="journal article" date="2015" name="Genome Announc.">
        <title>Draft genome sequence of Talaromyces cellulolyticus strain Y-94, a source of lignocellulosic biomass-degrading enzymes.</title>
        <authorList>
            <person name="Fujii T."/>
            <person name="Koike H."/>
            <person name="Sawayama S."/>
            <person name="Yano S."/>
            <person name="Inoue H."/>
        </authorList>
    </citation>
    <scope>NUCLEOTIDE SEQUENCE [LARGE SCALE GENOMIC DNA]</scope>
    <source>
        <strain evidence="12">Y-94</strain>
    </source>
</reference>
<comment type="similarity">
    <text evidence="2">Belongs to the major facilitator superfamily. TCR/Tet family.</text>
</comment>
<organism evidence="11 12">
    <name type="scientific">Talaromyces pinophilus</name>
    <name type="common">Penicillium pinophilum</name>
    <dbReference type="NCBI Taxonomy" id="128442"/>
    <lineage>
        <taxon>Eukaryota</taxon>
        <taxon>Fungi</taxon>
        <taxon>Dikarya</taxon>
        <taxon>Ascomycota</taxon>
        <taxon>Pezizomycotina</taxon>
        <taxon>Eurotiomycetes</taxon>
        <taxon>Eurotiomycetidae</taxon>
        <taxon>Eurotiales</taxon>
        <taxon>Trichocomaceae</taxon>
        <taxon>Talaromyces</taxon>
        <taxon>Talaromyces sect. Talaromyces</taxon>
    </lineage>
</organism>
<dbReference type="PROSITE" id="PS00012">
    <property type="entry name" value="PHOSPHOPANTETHEINE"/>
    <property type="match status" value="1"/>
</dbReference>
<dbReference type="SUPFAM" id="SSF47336">
    <property type="entry name" value="ACP-like"/>
    <property type="match status" value="1"/>
</dbReference>
<dbReference type="InterPro" id="IPR011701">
    <property type="entry name" value="MFS"/>
</dbReference>
<dbReference type="InterPro" id="IPR020845">
    <property type="entry name" value="AMP-binding_CS"/>
</dbReference>
<dbReference type="SUPFAM" id="SSF51735">
    <property type="entry name" value="NAD(P)-binding Rossmann-fold domains"/>
    <property type="match status" value="1"/>
</dbReference>
<gene>
    <name evidence="11" type="ORF">TCE0_034r12021</name>
</gene>
<dbReference type="InterPro" id="IPR042099">
    <property type="entry name" value="ANL_N_sf"/>
</dbReference>
<feature type="transmembrane region" description="Helical" evidence="8">
    <location>
        <begin position="1373"/>
        <end position="1393"/>
    </location>
</feature>
<dbReference type="InterPro" id="IPR020806">
    <property type="entry name" value="PKS_PP-bd"/>
</dbReference>
<dbReference type="PANTHER" id="PTHR23501:SF193">
    <property type="entry name" value="MULTIDRUG TRANSPORTER, PUTATIVE (AFU_ORTHOLOGUE AFUA_8G00940)-RELATED"/>
    <property type="match status" value="1"/>
</dbReference>
<sequence>MSHLTKEYVQHLYERFGELRVLDDIIQHRATDNPPTPILGYPRNEDNVDDYEFFTGKELHQLVDGAVKYFLNSGLKPNAREVVGIFAPSNVDFVVTFFALSRLGYTVLCLSLRLAPVAIINLLKQTRCEIVVHGATSQIFTTISAVSQERTLTGLPIPTRVQYGRSEGPLFVREFDRETETDQIGLVMHSSGSTGLPKPVFLSHKNVLTHPVQGAGMNNFGALPLYHMYGLSTTLQAMYMAKIANLPSASVPMTADTLMRAIEATKPEIFHGVPYALGLLVEHPRGLEYLKSAKIVTAAGARTPDELGDRLVYEGVNIGVVFGTTEAGLLGDTMRRVKGDDSWNYVRIYTNIRKSIYMDPIGDGQYECVYLKSHPGLSPTTANSDDPEPGSWRSKDVFTPHPTIPDVWKYVTRLDDRVTLSNGEKVLPLPIEGRIRQDNLVREAVVVGVDRALPGLLIFRASDDMSDEEFLDAIWPSIADANLRAEAFSQITTEAIIILPSDVEYPRTDKGSIIRAQVYRKFADEIEAMYTRLDDEQEGTLRLDVAEIEEFLKSTYEDISGVTLESVDTDFFTAGVDSLKAIQMRRIIQKTLDLNKQRLSSNVIYDQGNVRKLAKYLFTLGQGHINGNGAHAIVEEEDTTLLMKNLITKYSNFGETVILTGATGSLGAHILAQAINSHYITKVYCLVRGSNPLERVLQSLKDRGLELSTKDSVHKIVALSSNFSQPDLGVGKETFEKFKSEVSLIIHLAWPVNFAIRLQSFEPHLAGLRNLLALSLAVHRSEPARLFFASSISTAENTPTPAVIPDEPIENFNHAIDMGYAQSKLVGEHMVLNAARGGARSYILRIGQIVGDKEYGFWNDSEYIPLMIRSALSLRALPALHEKCSWIPVDMLATAILELDRTLRAAPRPGAINSTVPPVIYNMVNPHLFSWAELLEELRAAGLEFETIPYGEWMERLRESASTGNEERNPAVKILDHFEQRYVLSDHASHNGVNGSGVNGSGINRSGGNQVLVLNGGVNGVNGTKAHDSPVSGIIFDTKAMLRDSQVLRQPPNIIKDGYVRKFLSFWLPSPMSDINDGESYKPLKTPPTMEDNRATKYVYGVKRLLVTVSVTLVMFLTLLDTTIIVTAIPKITTEFSSLSGVGWYGSAYLIASCSLQPVTGKMFSNFSLKYIFIAFLAVFEIGSAICGAAQSSNMLIAGRTIAGLGGSGLRNGALTIMSESIPLEERPPYFGVCMGIAMLGAVAGPLIGGAFTVSVSWRWCFYINLPIGGLAAILLLAIQIPDSNKTKKPKSLSGILGALTKLDPVGFLLFSPVAVMLLMALEWGGSQYAWNSVTIIGLFCGAGAIAIVFLAWEYHAGDEAMIPFSMVRNRVVWSSCLVIWFLFGAMMVYSYYLPIWFQAGKGASSLQSGVDLLPLILSQVVASILSGGLVRKVGYYLPFVMACGILLTISAALMSTFEIDTTSGKWIGYQILGGFGQGLGLQMPYVAVQNVLSEESNAVALALLVFMQNFGGAILLAIAETVFSSKLVSEMAKHAPDVNVAIVEGAGASGFREVVQPARLHGVLKAYNAALTKEFYLAVACTAAMLVICWGMGWINIAKVEKETTPQTQSSGDHQLEDWKNCHE</sequence>
<feature type="domain" description="Carrier" evidence="9">
    <location>
        <begin position="543"/>
        <end position="621"/>
    </location>
</feature>
<dbReference type="SUPFAM" id="SSF103473">
    <property type="entry name" value="MFS general substrate transporter"/>
    <property type="match status" value="2"/>
</dbReference>
<feature type="transmembrane region" description="Helical" evidence="8">
    <location>
        <begin position="1413"/>
        <end position="1431"/>
    </location>
</feature>
<feature type="transmembrane region" description="Helical" evidence="8">
    <location>
        <begin position="1303"/>
        <end position="1322"/>
    </location>
</feature>
<dbReference type="Gene3D" id="1.10.1200.10">
    <property type="entry name" value="ACP-like"/>
    <property type="match status" value="1"/>
</dbReference>
<name>A0A6V8HGR1_TALPI</name>
<keyword evidence="5 8" id="KW-0812">Transmembrane</keyword>
<evidence type="ECO:0000256" key="4">
    <source>
        <dbReference type="ARBA" id="ARBA00022553"/>
    </source>
</evidence>
<feature type="transmembrane region" description="Helical" evidence="8">
    <location>
        <begin position="1467"/>
        <end position="1487"/>
    </location>
</feature>
<evidence type="ECO:0000256" key="5">
    <source>
        <dbReference type="ARBA" id="ARBA00022692"/>
    </source>
</evidence>
<dbReference type="SUPFAM" id="SSF56801">
    <property type="entry name" value="Acetyl-CoA synthetase-like"/>
    <property type="match status" value="1"/>
</dbReference>
<dbReference type="InterPro" id="IPR013120">
    <property type="entry name" value="FAR_NAD-bd"/>
</dbReference>
<evidence type="ECO:0000259" key="10">
    <source>
        <dbReference type="PROSITE" id="PS50850"/>
    </source>
</evidence>
<feature type="transmembrane region" description="Helical" evidence="8">
    <location>
        <begin position="1141"/>
        <end position="1159"/>
    </location>
</feature>
<dbReference type="GO" id="GO:0031177">
    <property type="term" value="F:phosphopantetheine binding"/>
    <property type="evidence" value="ECO:0007669"/>
    <property type="project" value="InterPro"/>
</dbReference>
<dbReference type="CDD" id="cd17502">
    <property type="entry name" value="MFS_Azr1_MDR_like"/>
    <property type="match status" value="1"/>
</dbReference>
<dbReference type="Pfam" id="PF00550">
    <property type="entry name" value="PP-binding"/>
    <property type="match status" value="1"/>
</dbReference>
<feature type="transmembrane region" description="Helical" evidence="8">
    <location>
        <begin position="1499"/>
        <end position="1520"/>
    </location>
</feature>
<dbReference type="SMART" id="SM00823">
    <property type="entry name" value="PKS_PP"/>
    <property type="match status" value="1"/>
</dbReference>
<evidence type="ECO:0000256" key="8">
    <source>
        <dbReference type="SAM" id="Phobius"/>
    </source>
</evidence>
<dbReference type="InterPro" id="IPR036291">
    <property type="entry name" value="NAD(P)-bd_dom_sf"/>
</dbReference>
<accession>A0A6V8HGR1</accession>
<comment type="subcellular location">
    <subcellularLocation>
        <location evidence="1">Membrane</location>
        <topology evidence="1">Multi-pass membrane protein</topology>
    </subcellularLocation>
</comment>
<dbReference type="PROSITE" id="PS00455">
    <property type="entry name" value="AMP_BINDING"/>
    <property type="match status" value="1"/>
</dbReference>
<feature type="transmembrane region" description="Helical" evidence="8">
    <location>
        <begin position="1576"/>
        <end position="1598"/>
    </location>
</feature>
<dbReference type="InterPro" id="IPR006162">
    <property type="entry name" value="Ppantetheine_attach_site"/>
</dbReference>
<proteinExistence type="inferred from homology"/>
<evidence type="ECO:0000256" key="7">
    <source>
        <dbReference type="ARBA" id="ARBA00023136"/>
    </source>
</evidence>
<keyword evidence="7 8" id="KW-0472">Membrane</keyword>
<dbReference type="Gene3D" id="3.40.50.720">
    <property type="entry name" value="NAD(P)-binding Rossmann-like Domain"/>
    <property type="match status" value="1"/>
</dbReference>
<dbReference type="GO" id="GO:0005886">
    <property type="term" value="C:plasma membrane"/>
    <property type="evidence" value="ECO:0007669"/>
    <property type="project" value="TreeGrafter"/>
</dbReference>
<dbReference type="Proteomes" id="UP000053095">
    <property type="component" value="Unassembled WGS sequence"/>
</dbReference>
<keyword evidence="3" id="KW-0596">Phosphopantetheine</keyword>
<dbReference type="Gene3D" id="3.40.50.12780">
    <property type="entry name" value="N-terminal domain of ligase-like"/>
    <property type="match status" value="1"/>
</dbReference>
<dbReference type="Gene3D" id="1.20.1720.10">
    <property type="entry name" value="Multidrug resistance protein D"/>
    <property type="match status" value="1"/>
</dbReference>
<feature type="transmembrane region" description="Helical" evidence="8">
    <location>
        <begin position="1230"/>
        <end position="1256"/>
    </location>
</feature>
<dbReference type="PROSITE" id="PS50075">
    <property type="entry name" value="CARRIER"/>
    <property type="match status" value="1"/>
</dbReference>